<dbReference type="InterPro" id="IPR005135">
    <property type="entry name" value="Endo/exonuclease/phosphatase"/>
</dbReference>
<evidence type="ECO:0000313" key="2">
    <source>
        <dbReference type="EMBL" id="WSE32352.1"/>
    </source>
</evidence>
<dbReference type="InterPro" id="IPR036691">
    <property type="entry name" value="Endo/exonu/phosph_ase_sf"/>
</dbReference>
<dbReference type="Gene3D" id="3.60.10.10">
    <property type="entry name" value="Endonuclease/exonuclease/phosphatase"/>
    <property type="match status" value="1"/>
</dbReference>
<dbReference type="Pfam" id="PF03372">
    <property type="entry name" value="Exo_endo_phos"/>
    <property type="match status" value="1"/>
</dbReference>
<proteinExistence type="predicted"/>
<name>A0ABZ1ID67_9PSEU</name>
<organism evidence="2 3">
    <name type="scientific">Amycolatopsis rhabdoformis</name>
    <dbReference type="NCBI Taxonomy" id="1448059"/>
    <lineage>
        <taxon>Bacteria</taxon>
        <taxon>Bacillati</taxon>
        <taxon>Actinomycetota</taxon>
        <taxon>Actinomycetes</taxon>
        <taxon>Pseudonocardiales</taxon>
        <taxon>Pseudonocardiaceae</taxon>
        <taxon>Amycolatopsis</taxon>
    </lineage>
</organism>
<dbReference type="EMBL" id="CP142149">
    <property type="protein sequence ID" value="WSE32352.1"/>
    <property type="molecule type" value="Genomic_DNA"/>
</dbReference>
<dbReference type="RefSeq" id="WP_326835160.1">
    <property type="nucleotide sequence ID" value="NZ_CP142149.1"/>
</dbReference>
<sequence>MRLVSVNAFDLYDGDDPAAEERFARLEALVRGLDADVLAVQEIVAREPGPRDPDKRDLATTRLRRLAKAVDRQWKHRGEPMLALGGGIHHAALLWREGITPVPGTLDRYERADAGLWHSLITCVFDLGGPRLRIGSVQLSPFDQAWGWSDAAQILRAMHGDSVPGFVGGDFNGLGTTTVVQPDGSEAFYDHDPYRNQPWHPEFAYQFDEHGNLDRRVAFRLERLGGMRDCARIAGAPWTATTGFHPADNHPPRRLDRWYATHHAPDFAVRGLTVVDHGVVGDCTAHAPVVLEVDHTVIGR</sequence>
<protein>
    <recommendedName>
        <fullName evidence="1">Endonuclease/exonuclease/phosphatase domain-containing protein</fullName>
    </recommendedName>
</protein>
<evidence type="ECO:0000259" key="1">
    <source>
        <dbReference type="Pfam" id="PF03372"/>
    </source>
</evidence>
<dbReference type="Proteomes" id="UP001330812">
    <property type="component" value="Chromosome"/>
</dbReference>
<gene>
    <name evidence="2" type="ORF">VSH64_09580</name>
</gene>
<reference evidence="2 3" key="1">
    <citation type="journal article" date="2015" name="Int. J. Syst. Evol. Microbiol.">
        <title>Amycolatopsis rhabdoformis sp. nov., an actinomycete isolated from a tropical forest soil.</title>
        <authorList>
            <person name="Souza W.R."/>
            <person name="Silva R.E."/>
            <person name="Goodfellow M."/>
            <person name="Busarakam K."/>
            <person name="Figueiro F.S."/>
            <person name="Ferreira D."/>
            <person name="Rodrigues-Filho E."/>
            <person name="Moraes L.A.B."/>
            <person name="Zucchi T.D."/>
        </authorList>
    </citation>
    <scope>NUCLEOTIDE SEQUENCE [LARGE SCALE GENOMIC DNA]</scope>
    <source>
        <strain evidence="2 3">NCIMB 14900</strain>
    </source>
</reference>
<feature type="domain" description="Endonuclease/exonuclease/phosphatase" evidence="1">
    <location>
        <begin position="22"/>
        <end position="264"/>
    </location>
</feature>
<evidence type="ECO:0000313" key="3">
    <source>
        <dbReference type="Proteomes" id="UP001330812"/>
    </source>
</evidence>
<keyword evidence="3" id="KW-1185">Reference proteome</keyword>
<dbReference type="SUPFAM" id="SSF56219">
    <property type="entry name" value="DNase I-like"/>
    <property type="match status" value="1"/>
</dbReference>
<accession>A0ABZ1ID67</accession>